<comment type="similarity">
    <text evidence="2 7">Belongs to the GPN-loop GTPase family.</text>
</comment>
<dbReference type="VEuPathDB" id="VectorBase:LDEU008733"/>
<dbReference type="Gene3D" id="3.40.50.300">
    <property type="entry name" value="P-loop containing nucleotide triphosphate hydrolases"/>
    <property type="match status" value="1"/>
</dbReference>
<evidence type="ECO:0000256" key="7">
    <source>
        <dbReference type="RuleBase" id="RU365059"/>
    </source>
</evidence>
<evidence type="ECO:0000256" key="3">
    <source>
        <dbReference type="ARBA" id="ARBA00014587"/>
    </source>
</evidence>
<dbReference type="CDD" id="cd17872">
    <property type="entry name" value="GPN3"/>
    <property type="match status" value="1"/>
</dbReference>
<comment type="subunit">
    <text evidence="7">Binds to RNA polymerase II (RNAPII).</text>
</comment>
<dbReference type="InterPro" id="IPR027417">
    <property type="entry name" value="P-loop_NTPase"/>
</dbReference>
<comment type="function">
    <text evidence="7">Small GTPase required for proper nuclear import of RNA polymerase II and III (RNAPII and RNAPIII). May act at an RNAP assembly step prior to nuclear import.</text>
</comment>
<evidence type="ECO:0000256" key="6">
    <source>
        <dbReference type="ARBA" id="ARBA00023134"/>
    </source>
</evidence>
<gene>
    <name evidence="8" type="ORF">B4U80_08728</name>
</gene>
<evidence type="ECO:0000256" key="2">
    <source>
        <dbReference type="ARBA" id="ARBA00005290"/>
    </source>
</evidence>
<dbReference type="STRING" id="299467.A0A443S6Z7"/>
<reference evidence="8 9" key="1">
    <citation type="journal article" date="2018" name="Gigascience">
        <title>Genomes of trombidid mites reveal novel predicted allergens and laterally-transferred genes associated with secondary metabolism.</title>
        <authorList>
            <person name="Dong X."/>
            <person name="Chaisiri K."/>
            <person name="Xia D."/>
            <person name="Armstrong S.D."/>
            <person name="Fang Y."/>
            <person name="Donnelly M.J."/>
            <person name="Kadowaki T."/>
            <person name="McGarry J.W."/>
            <person name="Darby A.C."/>
            <person name="Makepeace B.L."/>
        </authorList>
    </citation>
    <scope>NUCLEOTIDE SEQUENCE [LARGE SCALE GENOMIC DNA]</scope>
    <source>
        <strain evidence="8">UoL-UT</strain>
    </source>
</reference>
<evidence type="ECO:0000313" key="9">
    <source>
        <dbReference type="Proteomes" id="UP000288716"/>
    </source>
</evidence>
<comment type="function">
    <text evidence="1">Small GTPase required for proper localization of RNA polymerase II (RNAPII). May act at an RNAP assembly step prior to nuclear import.</text>
</comment>
<dbReference type="FunFam" id="3.40.50.300:FF:000616">
    <property type="entry name" value="GPN-loop GTPase 3"/>
    <property type="match status" value="1"/>
</dbReference>
<sequence length="272" mass="30642">MRYAQFVVGPAGCGKSTYCSTIVKHCEALRRKVDVVNLDPAAEVFDYQPCVDIRELISVEDVMEDDDLKYGPNGGLIFCMEYLAEHLDWLSDQLGEMDDDYVLFDMPGQIELYTNSSAMLKLVKHLQDMNYRICGVFLIDSQFVSNVSKYMSAAFVALATMVNFEIPFVNVFSKFDLLDAEEKKQVEKFVEPVSDMLEEDAFLNSEWGKKFKKLTQAIAGIVDEYALVKFSVLNVTDEDSVNDLLLTVDNAIQFGEDSDVRVVDDLGDNGLC</sequence>
<evidence type="ECO:0000256" key="4">
    <source>
        <dbReference type="ARBA" id="ARBA00022741"/>
    </source>
</evidence>
<dbReference type="AlphaFoldDB" id="A0A443S6Z7"/>
<dbReference type="Pfam" id="PF03029">
    <property type="entry name" value="ATP_bind_1"/>
    <property type="match status" value="1"/>
</dbReference>
<dbReference type="Proteomes" id="UP000288716">
    <property type="component" value="Unassembled WGS sequence"/>
</dbReference>
<proteinExistence type="inferred from homology"/>
<protein>
    <recommendedName>
        <fullName evidence="3 7">GPN-loop GTPase 3</fullName>
    </recommendedName>
</protein>
<dbReference type="PANTHER" id="PTHR21231:SF7">
    <property type="entry name" value="GPN-LOOP GTPASE 3"/>
    <property type="match status" value="1"/>
</dbReference>
<dbReference type="PANTHER" id="PTHR21231">
    <property type="entry name" value="XPA-BINDING PROTEIN 1-RELATED"/>
    <property type="match status" value="1"/>
</dbReference>
<dbReference type="SUPFAM" id="SSF52540">
    <property type="entry name" value="P-loop containing nucleoside triphosphate hydrolases"/>
    <property type="match status" value="1"/>
</dbReference>
<evidence type="ECO:0000256" key="5">
    <source>
        <dbReference type="ARBA" id="ARBA00022801"/>
    </source>
</evidence>
<accession>A0A443S6Z7</accession>
<comment type="caution">
    <text evidence="8">The sequence shown here is derived from an EMBL/GenBank/DDBJ whole genome shotgun (WGS) entry which is preliminary data.</text>
</comment>
<keyword evidence="5 7" id="KW-0378">Hydrolase</keyword>
<name>A0A443S6Z7_9ACAR</name>
<dbReference type="InterPro" id="IPR030228">
    <property type="entry name" value="Gpn3"/>
</dbReference>
<keyword evidence="4 7" id="KW-0547">Nucleotide-binding</keyword>
<dbReference type="GO" id="GO:0003924">
    <property type="term" value="F:GTPase activity"/>
    <property type="evidence" value="ECO:0007669"/>
    <property type="project" value="TreeGrafter"/>
</dbReference>
<dbReference type="GO" id="GO:0005525">
    <property type="term" value="F:GTP binding"/>
    <property type="evidence" value="ECO:0007669"/>
    <property type="project" value="UniProtKB-KW"/>
</dbReference>
<keyword evidence="6 7" id="KW-0342">GTP-binding</keyword>
<keyword evidence="9" id="KW-1185">Reference proteome</keyword>
<dbReference type="OrthoDB" id="5839at2759"/>
<evidence type="ECO:0000256" key="1">
    <source>
        <dbReference type="ARBA" id="ARBA00002411"/>
    </source>
</evidence>
<dbReference type="InterPro" id="IPR004130">
    <property type="entry name" value="Gpn"/>
</dbReference>
<dbReference type="EMBL" id="NCKV01006711">
    <property type="protein sequence ID" value="RWS23307.1"/>
    <property type="molecule type" value="Genomic_DNA"/>
</dbReference>
<organism evidence="8 9">
    <name type="scientific">Leptotrombidium deliense</name>
    <dbReference type="NCBI Taxonomy" id="299467"/>
    <lineage>
        <taxon>Eukaryota</taxon>
        <taxon>Metazoa</taxon>
        <taxon>Ecdysozoa</taxon>
        <taxon>Arthropoda</taxon>
        <taxon>Chelicerata</taxon>
        <taxon>Arachnida</taxon>
        <taxon>Acari</taxon>
        <taxon>Acariformes</taxon>
        <taxon>Trombidiformes</taxon>
        <taxon>Prostigmata</taxon>
        <taxon>Anystina</taxon>
        <taxon>Parasitengona</taxon>
        <taxon>Trombiculoidea</taxon>
        <taxon>Trombiculidae</taxon>
        <taxon>Leptotrombidium</taxon>
    </lineage>
</organism>
<evidence type="ECO:0000313" key="8">
    <source>
        <dbReference type="EMBL" id="RWS23307.1"/>
    </source>
</evidence>